<dbReference type="Proteomes" id="UP000515917">
    <property type="component" value="Chromosome"/>
</dbReference>
<dbReference type="KEGG" id="ifl:C1H71_11300"/>
<feature type="domain" description="Integrase catalytic" evidence="1">
    <location>
        <begin position="1"/>
        <end position="86"/>
    </location>
</feature>
<keyword evidence="3" id="KW-1185">Reference proteome</keyword>
<protein>
    <recommendedName>
        <fullName evidence="1">Integrase catalytic domain-containing protein</fullName>
    </recommendedName>
</protein>
<organism evidence="2 3">
    <name type="scientific">Iodobacter fluviatilis</name>
    <dbReference type="NCBI Taxonomy" id="537"/>
    <lineage>
        <taxon>Bacteria</taxon>
        <taxon>Pseudomonadati</taxon>
        <taxon>Pseudomonadota</taxon>
        <taxon>Betaproteobacteria</taxon>
        <taxon>Neisseriales</taxon>
        <taxon>Chitinibacteraceae</taxon>
        <taxon>Iodobacter</taxon>
    </lineage>
</organism>
<dbReference type="SUPFAM" id="SSF53098">
    <property type="entry name" value="Ribonuclease H-like"/>
    <property type="match status" value="1"/>
</dbReference>
<dbReference type="Pfam" id="PF13683">
    <property type="entry name" value="rve_3"/>
    <property type="match status" value="1"/>
</dbReference>
<dbReference type="InterPro" id="IPR012337">
    <property type="entry name" value="RNaseH-like_sf"/>
</dbReference>
<accession>A0A7G3G9N0</accession>
<dbReference type="InterPro" id="IPR001584">
    <property type="entry name" value="Integrase_cat-core"/>
</dbReference>
<evidence type="ECO:0000313" key="2">
    <source>
        <dbReference type="EMBL" id="QBC44057.1"/>
    </source>
</evidence>
<dbReference type="Gene3D" id="3.30.420.10">
    <property type="entry name" value="Ribonuclease H-like superfamily/Ribonuclease H"/>
    <property type="match status" value="1"/>
</dbReference>
<proteinExistence type="predicted"/>
<sequence length="86" mass="9942">MPSGQHGFDRECARLSIEHRLIPPRSPQTNGMVERFNGRISEIVQQTHFASEQELRLTLEKYLKLYNHHIPQKALGHITLITALKN</sequence>
<dbReference type="EMBL" id="CP025781">
    <property type="protein sequence ID" value="QBC44057.1"/>
    <property type="molecule type" value="Genomic_DNA"/>
</dbReference>
<evidence type="ECO:0000259" key="1">
    <source>
        <dbReference type="PROSITE" id="PS50994"/>
    </source>
</evidence>
<dbReference type="GO" id="GO:0003676">
    <property type="term" value="F:nucleic acid binding"/>
    <property type="evidence" value="ECO:0007669"/>
    <property type="project" value="InterPro"/>
</dbReference>
<reference evidence="2 3" key="1">
    <citation type="submission" date="2018-01" db="EMBL/GenBank/DDBJ databases">
        <title>Genome sequence of Iodobacter sp. strain PCH194 isolated from Indian Trans-Himalaya.</title>
        <authorList>
            <person name="Kumar V."/>
            <person name="Thakur V."/>
            <person name="Kumar S."/>
            <person name="Singh D."/>
        </authorList>
    </citation>
    <scope>NUCLEOTIDE SEQUENCE [LARGE SCALE GENOMIC DNA]</scope>
    <source>
        <strain evidence="2 3">PCH194</strain>
    </source>
</reference>
<dbReference type="GO" id="GO:0015074">
    <property type="term" value="P:DNA integration"/>
    <property type="evidence" value="ECO:0007669"/>
    <property type="project" value="InterPro"/>
</dbReference>
<gene>
    <name evidence="2" type="ORF">C1H71_11300</name>
</gene>
<dbReference type="AlphaFoldDB" id="A0A7G3G9N0"/>
<dbReference type="InterPro" id="IPR036397">
    <property type="entry name" value="RNaseH_sf"/>
</dbReference>
<evidence type="ECO:0000313" key="3">
    <source>
        <dbReference type="Proteomes" id="UP000515917"/>
    </source>
</evidence>
<name>A0A7G3G9N0_9NEIS</name>
<dbReference type="PROSITE" id="PS50994">
    <property type="entry name" value="INTEGRASE"/>
    <property type="match status" value="1"/>
</dbReference>